<evidence type="ECO:0000313" key="1">
    <source>
        <dbReference type="EMBL" id="SNX69908.1"/>
    </source>
</evidence>
<reference evidence="2" key="1">
    <citation type="submission" date="2017-08" db="EMBL/GenBank/DDBJ databases">
        <authorList>
            <person name="Varghese N."/>
            <person name="Submissions S."/>
        </authorList>
    </citation>
    <scope>NUCLEOTIDE SEQUENCE [LARGE SCALE GENOMIC DNA]</scope>
    <source>
        <strain evidence="2">JA234</strain>
    </source>
</reference>
<sequence>MALRLEVFETETEEPGDVIVTDAATLEEGRLASYEEGYRAGWEDAATAQASEQAQLRADLARNMQALGFSYHEARVHVLRTVEPLIAAVVGRLLPEMARESLAPIVLETLMPLAEQMADAPVTLLVNPASRPVVEALLEQATGLPITLVDEPTLSDGQVSLRLGAAETRVDLDHAVSEISSVVRRFFDLTEQEIRHG</sequence>
<keyword evidence="1" id="KW-0966">Cell projection</keyword>
<name>A0A285CS93_9RHOB</name>
<protein>
    <submittedName>
        <fullName evidence="1">Flagellar assembly protein FliH</fullName>
    </submittedName>
</protein>
<evidence type="ECO:0000313" key="2">
    <source>
        <dbReference type="Proteomes" id="UP000219467"/>
    </source>
</evidence>
<organism evidence="1 2">
    <name type="scientific">Cereibacter ovatus</name>
    <dbReference type="NCBI Taxonomy" id="439529"/>
    <lineage>
        <taxon>Bacteria</taxon>
        <taxon>Pseudomonadati</taxon>
        <taxon>Pseudomonadota</taxon>
        <taxon>Alphaproteobacteria</taxon>
        <taxon>Rhodobacterales</taxon>
        <taxon>Paracoccaceae</taxon>
        <taxon>Cereibacter</taxon>
    </lineage>
</organism>
<dbReference type="Proteomes" id="UP000219467">
    <property type="component" value="Unassembled WGS sequence"/>
</dbReference>
<keyword evidence="1" id="KW-0969">Cilium</keyword>
<dbReference type="AlphaFoldDB" id="A0A285CS93"/>
<gene>
    <name evidence="1" type="ORF">SAMN05878503_104277</name>
</gene>
<keyword evidence="1" id="KW-0282">Flagellum</keyword>
<dbReference type="OrthoDB" id="7870971at2"/>
<dbReference type="EMBL" id="OAOQ01000004">
    <property type="protein sequence ID" value="SNX69908.1"/>
    <property type="molecule type" value="Genomic_DNA"/>
</dbReference>
<proteinExistence type="predicted"/>
<dbReference type="RefSeq" id="WP_097030078.1">
    <property type="nucleotide sequence ID" value="NZ_OAOQ01000004.1"/>
</dbReference>
<keyword evidence="2" id="KW-1185">Reference proteome</keyword>
<accession>A0A285CS93</accession>